<dbReference type="SMART" id="SM01052">
    <property type="entry name" value="CAP_GLY"/>
    <property type="match status" value="1"/>
</dbReference>
<accession>A0A8E2F9J8</accession>
<keyword evidence="12" id="KW-1185">Reference proteome</keyword>
<evidence type="ECO:0000256" key="4">
    <source>
        <dbReference type="ARBA" id="ARBA00022701"/>
    </source>
</evidence>
<feature type="coiled-coil region" evidence="8">
    <location>
        <begin position="240"/>
        <end position="506"/>
    </location>
</feature>
<dbReference type="InterPro" id="IPR022157">
    <property type="entry name" value="Dynactin"/>
</dbReference>
<keyword evidence="5" id="KW-0243">Dynein</keyword>
<sequence length="1225" mass="138337">MSEIYRVGQTVELNDGRQAVVRYIGEPTFAQGQWVGVEFADAVGKNDGAVRGERYFDCAPGHGMFLKPTGISRILEQPKTTPRANGRPVSQPPKGRPSSFTMDQSSKTRSASRPSSMALDPKGALSQTGSTSPIKRPLSTVVSRSRPSMAPLTNKRMSIAPTPPSSAQPRSTARLSIGGTQLGSTRVGGSISTGKAPVSRPSLAPTKKSSPPSTVKKAPTPSVSSTSTTTRGTITHDKQVEELEAKLRIMEKKRIEDREKLKALERLQQERDKFESIIQKLQAKYQPQQQENVDLKKQLKEAESRLEQIEAIQEEHDTLLEMATLDREMAEEKADAFRSENADLKQTLEELKLENEILKDENQELGQDMSPEERTSAGWLQMERENERLREALLRLRDISQEQEAELKNQIKSLEEDVQDLAEVKQQYDDTKARLLECEADIEDLRQQLDAALGAEEMIEELSEQNMSLKEQIDELKITIDDLQSLKELNDELEVNHVENEKQLQEVIDFKDSLISEQTRRATQQEETLTDQEYTISRFRELVTNLQSDLEDLRSTKEISEAEAQELSNRSKQMMDLNRQLQASASNTKIKTIDMELRKLEAQEAAEHLAIVQLFLPEAFHSERDSVLALLRFKRIGFKAHLLHGFVKDRVSGTDRHIHDDDVFDACDVLDKLTWIAAMCERFVNSISGCSLEQFARFEGALYELEPVERALNGYIDGLKRDELREKQVASELHRSVALMSHLAEIHLSTTLDAYADDVLMRTLLMQSYLETTAAALSLIKSGVQSHIPIIPDDENDDIARFTQKVDSMITQSRSAKVVVSKTIRALQELKSRSLSLTTDTLDAFEECERGTEQLALYTRQLGEKVYSVLMEEGRTEPITFSEIRSTLFHTTVNSFPDTTNESDLFFAMGAKCRTLTDALANLNALSLSLSSTAEFERAPAPWVLRAKELAASKIMSVDAEEEIRRLKDEVHARATALKLRDQEIEEKGVKIELLEARTRDASKKAIRIKELESRIEELRGRERALVEESEGRSKEIRALEEERERWATQAAIQAKIGQNCGGGVGKRDVGADKVATKRELEILGEEVRILESANRFLRRSNRKDLIKTTLAADSWLYVPVKPSSNPQTSRAQAMVTTGRKALEELVNLPAKTQHIDLTPHPPKERLKWRPLAHTPRYQLKEQEVRRAQVPTWDMKLFSGGLNDFHILKGESWNSWDEKEIGLVS</sequence>
<comment type="similarity">
    <text evidence="2">Belongs to the dynactin 150 kDa subunit family.</text>
</comment>
<feature type="coiled-coil region" evidence="8">
    <location>
        <begin position="536"/>
        <end position="584"/>
    </location>
</feature>
<evidence type="ECO:0000256" key="9">
    <source>
        <dbReference type="SAM" id="MobiDB-lite"/>
    </source>
</evidence>
<evidence type="ECO:0000313" key="12">
    <source>
        <dbReference type="Proteomes" id="UP000250140"/>
    </source>
</evidence>
<evidence type="ECO:0000313" key="11">
    <source>
        <dbReference type="EMBL" id="OCL12566.1"/>
    </source>
</evidence>
<dbReference type="PROSITE" id="PS00845">
    <property type="entry name" value="CAP_GLY_1"/>
    <property type="match status" value="1"/>
</dbReference>
<dbReference type="AlphaFoldDB" id="A0A8E2F9J8"/>
<keyword evidence="6 8" id="KW-0175">Coiled coil</keyword>
<evidence type="ECO:0000256" key="6">
    <source>
        <dbReference type="ARBA" id="ARBA00023054"/>
    </source>
</evidence>
<gene>
    <name evidence="11" type="ORF">AOQ84DRAFT_436916</name>
</gene>
<dbReference type="GO" id="GO:0005874">
    <property type="term" value="C:microtubule"/>
    <property type="evidence" value="ECO:0007669"/>
    <property type="project" value="UniProtKB-KW"/>
</dbReference>
<protein>
    <recommendedName>
        <fullName evidence="10">CAP-Gly domain-containing protein</fullName>
    </recommendedName>
</protein>
<evidence type="ECO:0000256" key="7">
    <source>
        <dbReference type="ARBA" id="ARBA00023212"/>
    </source>
</evidence>
<keyword evidence="3" id="KW-0963">Cytoplasm</keyword>
<feature type="region of interest" description="Disordered" evidence="9">
    <location>
        <begin position="77"/>
        <end position="238"/>
    </location>
</feature>
<keyword evidence="4" id="KW-0493">Microtubule</keyword>
<feature type="compositionally biased region" description="Low complexity" evidence="9">
    <location>
        <begin position="105"/>
        <end position="116"/>
    </location>
</feature>
<dbReference type="OrthoDB" id="2130750at2759"/>
<dbReference type="SUPFAM" id="SSF74924">
    <property type="entry name" value="Cap-Gly domain"/>
    <property type="match status" value="1"/>
</dbReference>
<reference evidence="11 12" key="1">
    <citation type="journal article" date="2016" name="Nat. Commun.">
        <title>Ectomycorrhizal ecology is imprinted in the genome of the dominant symbiotic fungus Cenococcum geophilum.</title>
        <authorList>
            <consortium name="DOE Joint Genome Institute"/>
            <person name="Peter M."/>
            <person name="Kohler A."/>
            <person name="Ohm R.A."/>
            <person name="Kuo A."/>
            <person name="Krutzmann J."/>
            <person name="Morin E."/>
            <person name="Arend M."/>
            <person name="Barry K.W."/>
            <person name="Binder M."/>
            <person name="Choi C."/>
            <person name="Clum A."/>
            <person name="Copeland A."/>
            <person name="Grisel N."/>
            <person name="Haridas S."/>
            <person name="Kipfer T."/>
            <person name="LaButti K."/>
            <person name="Lindquist E."/>
            <person name="Lipzen A."/>
            <person name="Maire R."/>
            <person name="Meier B."/>
            <person name="Mihaltcheva S."/>
            <person name="Molinier V."/>
            <person name="Murat C."/>
            <person name="Poggeler S."/>
            <person name="Quandt C.A."/>
            <person name="Sperisen C."/>
            <person name="Tritt A."/>
            <person name="Tisserant E."/>
            <person name="Crous P.W."/>
            <person name="Henrissat B."/>
            <person name="Nehls U."/>
            <person name="Egli S."/>
            <person name="Spatafora J.W."/>
            <person name="Grigoriev I.V."/>
            <person name="Martin F.M."/>
        </authorList>
    </citation>
    <scope>NUCLEOTIDE SEQUENCE [LARGE SCALE GENOMIC DNA]</scope>
    <source>
        <strain evidence="11 12">CBS 207.34</strain>
    </source>
</reference>
<organism evidence="11 12">
    <name type="scientific">Glonium stellatum</name>
    <dbReference type="NCBI Taxonomy" id="574774"/>
    <lineage>
        <taxon>Eukaryota</taxon>
        <taxon>Fungi</taxon>
        <taxon>Dikarya</taxon>
        <taxon>Ascomycota</taxon>
        <taxon>Pezizomycotina</taxon>
        <taxon>Dothideomycetes</taxon>
        <taxon>Pleosporomycetidae</taxon>
        <taxon>Gloniales</taxon>
        <taxon>Gloniaceae</taxon>
        <taxon>Glonium</taxon>
    </lineage>
</organism>
<evidence type="ECO:0000256" key="2">
    <source>
        <dbReference type="ARBA" id="ARBA00011010"/>
    </source>
</evidence>
<dbReference type="GO" id="GO:0030286">
    <property type="term" value="C:dynein complex"/>
    <property type="evidence" value="ECO:0007669"/>
    <property type="project" value="UniProtKB-KW"/>
</dbReference>
<dbReference type="PROSITE" id="PS50245">
    <property type="entry name" value="CAP_GLY_2"/>
    <property type="match status" value="1"/>
</dbReference>
<evidence type="ECO:0000256" key="8">
    <source>
        <dbReference type="SAM" id="Coils"/>
    </source>
</evidence>
<keyword evidence="7" id="KW-0206">Cytoskeleton</keyword>
<dbReference type="Gene3D" id="2.30.30.190">
    <property type="entry name" value="CAP Gly-rich-like domain"/>
    <property type="match status" value="1"/>
</dbReference>
<dbReference type="EMBL" id="KV748860">
    <property type="protein sequence ID" value="OCL12566.1"/>
    <property type="molecule type" value="Genomic_DNA"/>
</dbReference>
<dbReference type="PANTHER" id="PTHR18916">
    <property type="entry name" value="DYNACTIN 1-RELATED MICROTUBULE-BINDING"/>
    <property type="match status" value="1"/>
</dbReference>
<evidence type="ECO:0000256" key="1">
    <source>
        <dbReference type="ARBA" id="ARBA00004245"/>
    </source>
</evidence>
<evidence type="ECO:0000259" key="10">
    <source>
        <dbReference type="PROSITE" id="PS50245"/>
    </source>
</evidence>
<dbReference type="InterPro" id="IPR036859">
    <property type="entry name" value="CAP-Gly_dom_sf"/>
</dbReference>
<dbReference type="Pfam" id="PF01302">
    <property type="entry name" value="CAP_GLY"/>
    <property type="match status" value="1"/>
</dbReference>
<name>A0A8E2F9J8_9PEZI</name>
<proteinExistence type="inferred from homology"/>
<dbReference type="Proteomes" id="UP000250140">
    <property type="component" value="Unassembled WGS sequence"/>
</dbReference>
<evidence type="ECO:0000256" key="5">
    <source>
        <dbReference type="ARBA" id="ARBA00023017"/>
    </source>
</evidence>
<dbReference type="Pfam" id="PF12455">
    <property type="entry name" value="Dynactin"/>
    <property type="match status" value="1"/>
</dbReference>
<dbReference type="InterPro" id="IPR000938">
    <property type="entry name" value="CAP-Gly_domain"/>
</dbReference>
<comment type="subcellular location">
    <subcellularLocation>
        <location evidence="1">Cytoplasm</location>
        <location evidence="1">Cytoskeleton</location>
    </subcellularLocation>
</comment>
<feature type="coiled-coil region" evidence="8">
    <location>
        <begin position="1002"/>
        <end position="1029"/>
    </location>
</feature>
<feature type="compositionally biased region" description="Low complexity" evidence="9">
    <location>
        <begin position="201"/>
        <end position="233"/>
    </location>
</feature>
<feature type="compositionally biased region" description="Polar residues" evidence="9">
    <location>
        <begin position="167"/>
        <end position="184"/>
    </location>
</feature>
<feature type="domain" description="CAP-Gly" evidence="10">
    <location>
        <begin position="25"/>
        <end position="67"/>
    </location>
</feature>
<evidence type="ECO:0000256" key="3">
    <source>
        <dbReference type="ARBA" id="ARBA00022490"/>
    </source>
</evidence>